<organism evidence="2 3">
    <name type="scientific">Desulfofustis limnaeus</name>
    <dbReference type="NCBI Taxonomy" id="2740163"/>
    <lineage>
        <taxon>Bacteria</taxon>
        <taxon>Pseudomonadati</taxon>
        <taxon>Thermodesulfobacteriota</taxon>
        <taxon>Desulfobulbia</taxon>
        <taxon>Desulfobulbales</taxon>
        <taxon>Desulfocapsaceae</taxon>
        <taxon>Desulfofustis</taxon>
    </lineage>
</organism>
<evidence type="ECO:0000313" key="2">
    <source>
        <dbReference type="EMBL" id="BDD86659.1"/>
    </source>
</evidence>
<dbReference type="Pfam" id="PF00963">
    <property type="entry name" value="Cohesin"/>
    <property type="match status" value="1"/>
</dbReference>
<sequence length="161" mass="17437">MPQPVRALFSRPGYAFLALLAFATHLLFSPLCLAASAHLRLTPQEPDTPEKIILSIDKVEKLAGMKITLTYDPGRLRLVTADKAEGLSSFMHVVNDQNPGTIIIVMASATGVSGTDLPLFHLEFSLQDADAAGTTTISVSHVQLMDENLQEILGDQPTYSF</sequence>
<name>A0ABM7W6S7_9BACT</name>
<dbReference type="SUPFAM" id="SSF49384">
    <property type="entry name" value="Carbohydrate-binding domain"/>
    <property type="match status" value="1"/>
</dbReference>
<accession>A0ABM7W6S7</accession>
<reference evidence="2 3" key="1">
    <citation type="submission" date="2022-01" db="EMBL/GenBank/DDBJ databases">
        <title>Desulfofustis limnae sp. nov., a novel mesophilic sulfate-reducing bacterium isolated from marsh soil.</title>
        <authorList>
            <person name="Watanabe M."/>
            <person name="Takahashi A."/>
            <person name="Kojima H."/>
            <person name="Fukui M."/>
        </authorList>
    </citation>
    <scope>NUCLEOTIDE SEQUENCE [LARGE SCALE GENOMIC DNA]</scope>
    <source>
        <strain evidence="2 3">PPLL</strain>
    </source>
</reference>
<keyword evidence="3" id="KW-1185">Reference proteome</keyword>
<evidence type="ECO:0000313" key="3">
    <source>
        <dbReference type="Proteomes" id="UP000830055"/>
    </source>
</evidence>
<dbReference type="InterPro" id="IPR008965">
    <property type="entry name" value="CBM2/CBM3_carb-bd_dom_sf"/>
</dbReference>
<dbReference type="EMBL" id="AP025516">
    <property type="protein sequence ID" value="BDD86659.1"/>
    <property type="molecule type" value="Genomic_DNA"/>
</dbReference>
<dbReference type="CDD" id="cd08547">
    <property type="entry name" value="Type_II_cohesin"/>
    <property type="match status" value="1"/>
</dbReference>
<evidence type="ECO:0000259" key="1">
    <source>
        <dbReference type="Pfam" id="PF00963"/>
    </source>
</evidence>
<dbReference type="Gene3D" id="2.60.40.680">
    <property type="match status" value="1"/>
</dbReference>
<protein>
    <recommendedName>
        <fullName evidence="1">Cohesin domain-containing protein</fullName>
    </recommendedName>
</protein>
<dbReference type="Proteomes" id="UP000830055">
    <property type="component" value="Chromosome"/>
</dbReference>
<feature type="domain" description="Cohesin" evidence="1">
    <location>
        <begin position="52"/>
        <end position="150"/>
    </location>
</feature>
<gene>
    <name evidence="2" type="ORF">DPPLL_10240</name>
</gene>
<dbReference type="InterPro" id="IPR002102">
    <property type="entry name" value="Cohesin_dom"/>
</dbReference>
<proteinExistence type="predicted"/>